<dbReference type="KEGG" id="pus:CKA81_03325"/>
<accession>A0A451FSJ9</accession>
<feature type="active site" evidence="1">
    <location>
        <position position="396"/>
    </location>
</feature>
<dbReference type="SUPFAM" id="SSF140931">
    <property type="entry name" value="Fic-like"/>
    <property type="match status" value="1"/>
</dbReference>
<keyword evidence="5" id="KW-1185">Reference proteome</keyword>
<dbReference type="PANTHER" id="PTHR13504">
    <property type="entry name" value="FIDO DOMAIN-CONTAINING PROTEIN DDB_G0283145"/>
    <property type="match status" value="1"/>
</dbReference>
<dbReference type="OrthoDB" id="9813719at2"/>
<dbReference type="InterPro" id="IPR036597">
    <property type="entry name" value="Fido-like_dom_sf"/>
</dbReference>
<evidence type="ECO:0000256" key="2">
    <source>
        <dbReference type="PIRSR" id="PIRSR640198-2"/>
    </source>
</evidence>
<dbReference type="AlphaFoldDB" id="A0A451FSJ9"/>
<dbReference type="EMBL" id="CP022987">
    <property type="protein sequence ID" value="QAA95441.1"/>
    <property type="molecule type" value="Genomic_DNA"/>
</dbReference>
<dbReference type="Gene3D" id="1.10.3290.10">
    <property type="entry name" value="Fido-like domain"/>
    <property type="match status" value="1"/>
</dbReference>
<sequence length="501" mass="56136">MGIRQKTDLSLPETLFTGRGDAAADRKILRLASAGQLRKLYQGVYTSNLASPPEMVVLRHWLTIVSHLLPGGVLGYRSGYDAKPVEGRLYVTRGNRPRTLELPGLTIKVIPGPGAVDGDMPYKNLFLASQSRWLLENMATGRGVSERVLPQETLEVELDKILSIRGEHRFTQLRDACRRLAHKMGREKEFKRLDGIMGALLGTHESKKLHGKQALARAAGRPYDPDRLVLFDTLFSGLRAQALPEVTATAETGVARENFAFFESYFSNYIEGTTFLVSEAEEIVFEGKLIPNRTEDSHDILGTFQAAMQAPWRDQPASSADDFLHWLKSVNALVMQSRLDKSPGEWKNQNNQAGATLFVAHELVQGTLREGFERIQALEDPLARALMTMFVVSEVHPFKDGNGRTARLAMNSVLSAAGLSRIIVPTVYREDYLLPLKSLSNHADATPYIRAMTRIHAWTVAFDYTQPRPDLYGVLKRCNAFEEDLRNYRLVFPEVKCHVSK</sequence>
<organism evidence="4 5">
    <name type="scientific">Pollutimonas thiosulfatoxidans</name>
    <dbReference type="NCBI Taxonomy" id="2028345"/>
    <lineage>
        <taxon>Bacteria</taxon>
        <taxon>Pseudomonadati</taxon>
        <taxon>Pseudomonadota</taxon>
        <taxon>Betaproteobacteria</taxon>
        <taxon>Burkholderiales</taxon>
        <taxon>Alcaligenaceae</taxon>
        <taxon>Pollutimonas</taxon>
    </lineage>
</organism>
<keyword evidence="2" id="KW-0067">ATP-binding</keyword>
<proteinExistence type="predicted"/>
<evidence type="ECO:0000256" key="1">
    <source>
        <dbReference type="PIRSR" id="PIRSR640198-1"/>
    </source>
</evidence>
<feature type="binding site" evidence="2">
    <location>
        <begin position="400"/>
        <end position="407"/>
    </location>
    <ligand>
        <name>ATP</name>
        <dbReference type="ChEBI" id="CHEBI:30616"/>
    </ligand>
</feature>
<protein>
    <submittedName>
        <fullName evidence="4">Cell filamentation protein Fic</fullName>
    </submittedName>
</protein>
<feature type="binding site" evidence="2">
    <location>
        <position position="441"/>
    </location>
    <ligand>
        <name>ATP</name>
        <dbReference type="ChEBI" id="CHEBI:30616"/>
    </ligand>
</feature>
<dbReference type="PROSITE" id="PS51459">
    <property type="entry name" value="FIDO"/>
    <property type="match status" value="1"/>
</dbReference>
<evidence type="ECO:0000259" key="3">
    <source>
        <dbReference type="PROSITE" id="PS51459"/>
    </source>
</evidence>
<feature type="domain" description="Fido" evidence="3">
    <location>
        <begin position="322"/>
        <end position="454"/>
    </location>
</feature>
<reference evidence="4 5" key="1">
    <citation type="submission" date="2017-08" db="EMBL/GenBank/DDBJ databases">
        <authorList>
            <person name="Park S.-J."/>
            <person name="Kim H."/>
        </authorList>
    </citation>
    <scope>NUCLEOTIDE SEQUENCE [LARGE SCALE GENOMIC DNA]</scope>
    <source>
        <strain evidence="5">ye3</strain>
    </source>
</reference>
<dbReference type="PANTHER" id="PTHR13504:SF38">
    <property type="entry name" value="FIDO DOMAIN-CONTAINING PROTEIN"/>
    <property type="match status" value="1"/>
</dbReference>
<name>A0A451FSJ9_9BURK</name>
<dbReference type="Proteomes" id="UP000283474">
    <property type="component" value="Chromosome"/>
</dbReference>
<dbReference type="RefSeq" id="WP_128354037.1">
    <property type="nucleotide sequence ID" value="NZ_CP022987.1"/>
</dbReference>
<evidence type="ECO:0000313" key="5">
    <source>
        <dbReference type="Proteomes" id="UP000283474"/>
    </source>
</evidence>
<keyword evidence="2" id="KW-0547">Nucleotide-binding</keyword>
<gene>
    <name evidence="4" type="ORF">CKA81_03325</name>
</gene>
<dbReference type="InterPro" id="IPR040198">
    <property type="entry name" value="Fido_containing"/>
</dbReference>
<dbReference type="Pfam" id="PF02661">
    <property type="entry name" value="Fic"/>
    <property type="match status" value="1"/>
</dbReference>
<dbReference type="InterPro" id="IPR003812">
    <property type="entry name" value="Fido"/>
</dbReference>
<evidence type="ECO:0000313" key="4">
    <source>
        <dbReference type="EMBL" id="QAA95441.1"/>
    </source>
</evidence>
<dbReference type="GO" id="GO:0005524">
    <property type="term" value="F:ATP binding"/>
    <property type="evidence" value="ECO:0007669"/>
    <property type="project" value="UniProtKB-KW"/>
</dbReference>